<dbReference type="RefSeq" id="WP_378559695.1">
    <property type="nucleotide sequence ID" value="NZ_JBHSDL010000013.1"/>
</dbReference>
<dbReference type="EMBL" id="JBHSDL010000013">
    <property type="protein sequence ID" value="MFC4374522.1"/>
    <property type="molecule type" value="Genomic_DNA"/>
</dbReference>
<dbReference type="Gene3D" id="3.30.750.24">
    <property type="entry name" value="STAS domain"/>
    <property type="match status" value="1"/>
</dbReference>
<accession>A0ABV8VI87</accession>
<evidence type="ECO:0000313" key="3">
    <source>
        <dbReference type="EMBL" id="MFC4374522.1"/>
    </source>
</evidence>
<organism evidence="3 4">
    <name type="scientific">Nocardia halotolerans</name>
    <dbReference type="NCBI Taxonomy" id="1755878"/>
    <lineage>
        <taxon>Bacteria</taxon>
        <taxon>Bacillati</taxon>
        <taxon>Actinomycetota</taxon>
        <taxon>Actinomycetes</taxon>
        <taxon>Mycobacteriales</taxon>
        <taxon>Nocardiaceae</taxon>
        <taxon>Nocardia</taxon>
    </lineage>
</organism>
<gene>
    <name evidence="3" type="ORF">ACFO5K_10445</name>
</gene>
<evidence type="ECO:0000313" key="4">
    <source>
        <dbReference type="Proteomes" id="UP001595844"/>
    </source>
</evidence>
<dbReference type="CDD" id="cd07043">
    <property type="entry name" value="STAS_anti-anti-sigma_factors"/>
    <property type="match status" value="1"/>
</dbReference>
<keyword evidence="4" id="KW-1185">Reference proteome</keyword>
<evidence type="ECO:0000259" key="2">
    <source>
        <dbReference type="PROSITE" id="PS50801"/>
    </source>
</evidence>
<reference evidence="4" key="1">
    <citation type="journal article" date="2019" name="Int. J. Syst. Evol. Microbiol.">
        <title>The Global Catalogue of Microorganisms (GCM) 10K type strain sequencing project: providing services to taxonomists for standard genome sequencing and annotation.</title>
        <authorList>
            <consortium name="The Broad Institute Genomics Platform"/>
            <consortium name="The Broad Institute Genome Sequencing Center for Infectious Disease"/>
            <person name="Wu L."/>
            <person name="Ma J."/>
        </authorList>
    </citation>
    <scope>NUCLEOTIDE SEQUENCE [LARGE SCALE GENOMIC DNA]</scope>
    <source>
        <strain evidence="4">IBRC-M 10490</strain>
    </source>
</reference>
<comment type="caution">
    <text evidence="3">The sequence shown here is derived from an EMBL/GenBank/DDBJ whole genome shotgun (WGS) entry which is preliminary data.</text>
</comment>
<evidence type="ECO:0000256" key="1">
    <source>
        <dbReference type="SAM" id="MobiDB-lite"/>
    </source>
</evidence>
<name>A0ABV8VI87_9NOCA</name>
<sequence length="158" mass="16971">MNSRPEETRRSPATADTPEACRRLGAVIESAGSVVVLHASGEVDAYTLPRWQNLLGTAAADVEPAGHLVLDLGELVFLSIRAILDLAECARRLRARRVTVHLADPYAPATVARVLAAAQMTEWLRIHRDLPTALAATVGDSEPDDTVAPTGTEFPDVR</sequence>
<dbReference type="Pfam" id="PF01740">
    <property type="entry name" value="STAS"/>
    <property type="match status" value="1"/>
</dbReference>
<dbReference type="SUPFAM" id="SSF52091">
    <property type="entry name" value="SpoIIaa-like"/>
    <property type="match status" value="1"/>
</dbReference>
<feature type="region of interest" description="Disordered" evidence="1">
    <location>
        <begin position="137"/>
        <end position="158"/>
    </location>
</feature>
<dbReference type="InterPro" id="IPR002645">
    <property type="entry name" value="STAS_dom"/>
</dbReference>
<protein>
    <submittedName>
        <fullName evidence="3">STAS domain-containing protein</fullName>
    </submittedName>
</protein>
<dbReference type="InterPro" id="IPR036513">
    <property type="entry name" value="STAS_dom_sf"/>
</dbReference>
<dbReference type="Proteomes" id="UP001595844">
    <property type="component" value="Unassembled WGS sequence"/>
</dbReference>
<feature type="domain" description="STAS" evidence="2">
    <location>
        <begin position="24"/>
        <end position="137"/>
    </location>
</feature>
<dbReference type="PROSITE" id="PS50801">
    <property type="entry name" value="STAS"/>
    <property type="match status" value="1"/>
</dbReference>
<proteinExistence type="predicted"/>